<keyword evidence="3 6" id="KW-0808">Transferase</keyword>
<evidence type="ECO:0000259" key="4">
    <source>
        <dbReference type="Pfam" id="PF06722"/>
    </source>
</evidence>
<dbReference type="InterPro" id="IPR002213">
    <property type="entry name" value="UDP_glucos_trans"/>
</dbReference>
<dbReference type="Pfam" id="PF06722">
    <property type="entry name" value="EryCIII-like_C"/>
    <property type="match status" value="1"/>
</dbReference>
<organism evidence="6 7">
    <name type="scientific">Streptomyces cyanogenus</name>
    <dbReference type="NCBI Taxonomy" id="80860"/>
    <lineage>
        <taxon>Bacteria</taxon>
        <taxon>Bacillati</taxon>
        <taxon>Actinomycetota</taxon>
        <taxon>Actinomycetes</taxon>
        <taxon>Kitasatosporales</taxon>
        <taxon>Streptomycetaceae</taxon>
        <taxon>Streptomyces</taxon>
    </lineage>
</organism>
<gene>
    <name evidence="6" type="primary">eryCIII1</name>
    <name evidence="6" type="ORF">S1361_05005</name>
</gene>
<dbReference type="InterPro" id="IPR050426">
    <property type="entry name" value="Glycosyltransferase_28"/>
</dbReference>
<feature type="domain" description="Erythromycin biosynthesis protein CIII-like C-terminal" evidence="4">
    <location>
        <begin position="260"/>
        <end position="400"/>
    </location>
</feature>
<keyword evidence="7" id="KW-1185">Reference proteome</keyword>
<dbReference type="RefSeq" id="WP_208030629.1">
    <property type="nucleotide sequence ID" value="NZ_CP071839.1"/>
</dbReference>
<dbReference type="GO" id="GO:0016757">
    <property type="term" value="F:glycosyltransferase activity"/>
    <property type="evidence" value="ECO:0007669"/>
    <property type="project" value="UniProtKB-KW"/>
</dbReference>
<evidence type="ECO:0000256" key="3">
    <source>
        <dbReference type="ARBA" id="ARBA00022679"/>
    </source>
</evidence>
<dbReference type="PANTHER" id="PTHR48050:SF13">
    <property type="entry name" value="STEROL 3-BETA-GLUCOSYLTRANSFERASE UGT80A2"/>
    <property type="match status" value="1"/>
</dbReference>
<dbReference type="Gene3D" id="3.40.50.2000">
    <property type="entry name" value="Glycogen Phosphorylase B"/>
    <property type="match status" value="2"/>
</dbReference>
<dbReference type="EC" id="2.4.1.278" evidence="6"/>
<evidence type="ECO:0000313" key="7">
    <source>
        <dbReference type="Proteomes" id="UP000663908"/>
    </source>
</evidence>
<evidence type="ECO:0000256" key="1">
    <source>
        <dbReference type="ARBA" id="ARBA00006962"/>
    </source>
</evidence>
<dbReference type="EMBL" id="CP071839">
    <property type="protein sequence ID" value="QTD96697.1"/>
    <property type="molecule type" value="Genomic_DNA"/>
</dbReference>
<feature type="domain" description="Erythromycin biosynthesis protein CIII-like N-terminal" evidence="5">
    <location>
        <begin position="22"/>
        <end position="240"/>
    </location>
</feature>
<comment type="similarity">
    <text evidence="1">Belongs to the glycosyltransferase 28 family.</text>
</comment>
<keyword evidence="2 6" id="KW-0328">Glycosyltransferase</keyword>
<proteinExistence type="inferred from homology"/>
<reference evidence="6 7" key="1">
    <citation type="submission" date="2021-03" db="EMBL/GenBank/DDBJ databases">
        <title>Complete genome sequence of Streptomyces cyanogenus S136, producer of anticancer angucycline landomycin A.</title>
        <authorList>
            <person name="Hrab P."/>
            <person name="Ruckert C."/>
            <person name="Busche T."/>
            <person name="Ostash I."/>
            <person name="Kalinowski J."/>
            <person name="Fedorenko V."/>
            <person name="Yushchuk O."/>
            <person name="Ostash B."/>
        </authorList>
    </citation>
    <scope>NUCLEOTIDE SEQUENCE [LARGE SCALE GENOMIC DNA]</scope>
    <source>
        <strain evidence="6 7">S136</strain>
    </source>
</reference>
<name>A0ABX7TJE3_STRCY</name>
<dbReference type="PANTHER" id="PTHR48050">
    <property type="entry name" value="STEROL 3-BETA-GLUCOSYLTRANSFERASE"/>
    <property type="match status" value="1"/>
</dbReference>
<dbReference type="SUPFAM" id="SSF53756">
    <property type="entry name" value="UDP-Glycosyltransferase/glycogen phosphorylase"/>
    <property type="match status" value="1"/>
</dbReference>
<dbReference type="CDD" id="cd03784">
    <property type="entry name" value="GT1_Gtf-like"/>
    <property type="match status" value="1"/>
</dbReference>
<sequence>MRVLFVPAAAPSHYFPMAPLAWAFRLAGHEVCVAGQPPVLDPVVRSGMTAVAVGGGYDLLTGLTEATETVRRETGHLLSGSTGWDSLPADVRRRYGEMRGAPHVRTAEDMADDLVALARGWRPDLMVTDPLGYAAALAAETAGVPLVHHLWGPQPPSLAKFPGFGAAPERWPEDLLKLFGRFGAEPRAVHSVCTVDPCPPSLQPHPVPRQVRTRYLSYNGSGRVPQWLLRPAARPRICVSWMTTNTAAAGLASQHPVSTLVTALVALDAEVVAVVRPADRERIGPVPEGVRLVTDLPLHTVVAGCDAAVNHGGAGTMLTAACHGVPQVVVPQEAGLVFNAECLAATGAGVAVPASETDPERIAAGVAPLLHERQWREAARRLRAENAAQPAPSEAIGVIQEFM</sequence>
<dbReference type="InterPro" id="IPR010610">
    <property type="entry name" value="EryCIII-like_C"/>
</dbReference>
<dbReference type="InterPro" id="IPR048284">
    <property type="entry name" value="EryCIII-like_N"/>
</dbReference>
<evidence type="ECO:0000256" key="2">
    <source>
        <dbReference type="ARBA" id="ARBA00022676"/>
    </source>
</evidence>
<accession>A0ABX7TJE3</accession>
<dbReference type="Proteomes" id="UP000663908">
    <property type="component" value="Chromosome"/>
</dbReference>
<evidence type="ECO:0000259" key="5">
    <source>
        <dbReference type="Pfam" id="PF21036"/>
    </source>
</evidence>
<protein>
    <submittedName>
        <fullName evidence="6">Desosaminyl transferase EryCIII</fullName>
        <ecNumber evidence="6">2.4.1.278</ecNumber>
    </submittedName>
</protein>
<dbReference type="Pfam" id="PF21036">
    <property type="entry name" value="EryCIII-like_N"/>
    <property type="match status" value="1"/>
</dbReference>
<evidence type="ECO:0000313" key="6">
    <source>
        <dbReference type="EMBL" id="QTD96697.1"/>
    </source>
</evidence>